<evidence type="ECO:0000313" key="7">
    <source>
        <dbReference type="Proteomes" id="UP001218188"/>
    </source>
</evidence>
<dbReference type="Pfam" id="PF03647">
    <property type="entry name" value="Tmemb_14"/>
    <property type="match status" value="1"/>
</dbReference>
<evidence type="ECO:0000256" key="5">
    <source>
        <dbReference type="ARBA" id="ARBA00023136"/>
    </source>
</evidence>
<protein>
    <submittedName>
        <fullName evidence="6">Uncharacterized protein</fullName>
    </submittedName>
</protein>
<comment type="similarity">
    <text evidence="2">Belongs to the TMEM14 family.</text>
</comment>
<reference evidence="6" key="1">
    <citation type="submission" date="2023-03" db="EMBL/GenBank/DDBJ databases">
        <title>Massive genome expansion in bonnet fungi (Mycena s.s.) driven by repeated elements and novel gene families across ecological guilds.</title>
        <authorList>
            <consortium name="Lawrence Berkeley National Laboratory"/>
            <person name="Harder C.B."/>
            <person name="Miyauchi S."/>
            <person name="Viragh M."/>
            <person name="Kuo A."/>
            <person name="Thoen E."/>
            <person name="Andreopoulos B."/>
            <person name="Lu D."/>
            <person name="Skrede I."/>
            <person name="Drula E."/>
            <person name="Henrissat B."/>
            <person name="Morin E."/>
            <person name="Kohler A."/>
            <person name="Barry K."/>
            <person name="LaButti K."/>
            <person name="Morin E."/>
            <person name="Salamov A."/>
            <person name="Lipzen A."/>
            <person name="Mereny Z."/>
            <person name="Hegedus B."/>
            <person name="Baldrian P."/>
            <person name="Stursova M."/>
            <person name="Weitz H."/>
            <person name="Taylor A."/>
            <person name="Grigoriev I.V."/>
            <person name="Nagy L.G."/>
            <person name="Martin F."/>
            <person name="Kauserud H."/>
        </authorList>
    </citation>
    <scope>NUCLEOTIDE SEQUENCE</scope>
    <source>
        <strain evidence="6">CBHHK200</strain>
    </source>
</reference>
<dbReference type="AlphaFoldDB" id="A0AAD6SSN0"/>
<dbReference type="Proteomes" id="UP001218188">
    <property type="component" value="Unassembled WGS sequence"/>
</dbReference>
<comment type="caution">
    <text evidence="6">The sequence shown here is derived from an EMBL/GenBank/DDBJ whole genome shotgun (WGS) entry which is preliminary data.</text>
</comment>
<gene>
    <name evidence="6" type="ORF">C8F04DRAFT_1109197</name>
</gene>
<accession>A0AAD6SSN0</accession>
<evidence type="ECO:0000256" key="2">
    <source>
        <dbReference type="ARBA" id="ARBA00007590"/>
    </source>
</evidence>
<dbReference type="InterPro" id="IPR044890">
    <property type="entry name" value="TMEM14_sf"/>
</dbReference>
<sequence>MSAIPAFAMSLLCIVGGSIAFFKKGSLPSFVAGSLTGMLYLYSATRIADNEIKGFQGAFYASALLTASSLPRITKGPIPKLLAVSSAIVGFYYGRKLY</sequence>
<name>A0AAD6SSN0_9AGAR</name>
<evidence type="ECO:0000256" key="4">
    <source>
        <dbReference type="ARBA" id="ARBA00022989"/>
    </source>
</evidence>
<dbReference type="GO" id="GO:0016020">
    <property type="term" value="C:membrane"/>
    <property type="evidence" value="ECO:0007669"/>
    <property type="project" value="UniProtKB-SubCell"/>
</dbReference>
<keyword evidence="3" id="KW-0812">Transmembrane</keyword>
<dbReference type="InterPro" id="IPR005349">
    <property type="entry name" value="TMEM14"/>
</dbReference>
<dbReference type="Gene3D" id="1.10.10.1740">
    <property type="entry name" value="Transmembrane protein 14-like"/>
    <property type="match status" value="1"/>
</dbReference>
<keyword evidence="5" id="KW-0472">Membrane</keyword>
<evidence type="ECO:0000256" key="3">
    <source>
        <dbReference type="ARBA" id="ARBA00022692"/>
    </source>
</evidence>
<evidence type="ECO:0000256" key="1">
    <source>
        <dbReference type="ARBA" id="ARBA00004370"/>
    </source>
</evidence>
<proteinExistence type="inferred from homology"/>
<dbReference type="EMBL" id="JARJCM010000078">
    <property type="protein sequence ID" value="KAJ7031810.1"/>
    <property type="molecule type" value="Genomic_DNA"/>
</dbReference>
<keyword evidence="4" id="KW-1133">Transmembrane helix</keyword>
<keyword evidence="7" id="KW-1185">Reference proteome</keyword>
<evidence type="ECO:0000313" key="6">
    <source>
        <dbReference type="EMBL" id="KAJ7031810.1"/>
    </source>
</evidence>
<organism evidence="6 7">
    <name type="scientific">Mycena alexandri</name>
    <dbReference type="NCBI Taxonomy" id="1745969"/>
    <lineage>
        <taxon>Eukaryota</taxon>
        <taxon>Fungi</taxon>
        <taxon>Dikarya</taxon>
        <taxon>Basidiomycota</taxon>
        <taxon>Agaricomycotina</taxon>
        <taxon>Agaricomycetes</taxon>
        <taxon>Agaricomycetidae</taxon>
        <taxon>Agaricales</taxon>
        <taxon>Marasmiineae</taxon>
        <taxon>Mycenaceae</taxon>
        <taxon>Mycena</taxon>
    </lineage>
</organism>
<comment type="subcellular location">
    <subcellularLocation>
        <location evidence="1">Membrane</location>
    </subcellularLocation>
</comment>